<keyword evidence="2 5" id="KW-0812">Transmembrane</keyword>
<evidence type="ECO:0000256" key="2">
    <source>
        <dbReference type="ARBA" id="ARBA00022692"/>
    </source>
</evidence>
<feature type="transmembrane region" description="Helical" evidence="5">
    <location>
        <begin position="150"/>
        <end position="173"/>
    </location>
</feature>
<dbReference type="EMBL" id="KP795540">
    <property type="protein sequence ID" value="AKN37584.1"/>
    <property type="molecule type" value="Genomic_DNA"/>
</dbReference>
<feature type="transmembrane region" description="Helical" evidence="5">
    <location>
        <begin position="259"/>
        <end position="275"/>
    </location>
</feature>
<organism evidence="6">
    <name type="scientific">Vibrio sp. FF_291</name>
    <dbReference type="NCBI Taxonomy" id="1652832"/>
    <lineage>
        <taxon>Bacteria</taxon>
        <taxon>Pseudomonadati</taxon>
        <taxon>Pseudomonadota</taxon>
        <taxon>Gammaproteobacteria</taxon>
        <taxon>Vibrionales</taxon>
        <taxon>Vibrionaceae</taxon>
        <taxon>Vibrio</taxon>
    </lineage>
</organism>
<evidence type="ECO:0000256" key="1">
    <source>
        <dbReference type="ARBA" id="ARBA00004141"/>
    </source>
</evidence>
<reference evidence="6" key="1">
    <citation type="journal article" date="2015" name="MBio">
        <title>Eco-Evolutionary Dynamics of Episomes among Ecologically Cohesive Bacterial Populations.</title>
        <authorList>
            <person name="Xue H."/>
            <person name="Cordero O.X."/>
            <person name="Camas F.M."/>
            <person name="Trimble W."/>
            <person name="Meyer F."/>
            <person name="Guglielmini J."/>
            <person name="Rocha E.P."/>
            <person name="Polz M.F."/>
        </authorList>
    </citation>
    <scope>NUCLEOTIDE SEQUENCE</scope>
    <source>
        <strain evidence="6">FF_291</strain>
    </source>
</reference>
<sequence>MNLNYNEVLEIITNAPTMGDAIVQFYDFVVYGLINEKFEGLNKAVHTLSFAFLSCVIFIQAILSMMGKFEASLKAIALTAVWILVASAISKPETYNHLIVDTINSVIVGLGAFFAGDFDGGTTFTMVDNLFLRLFLLLDQVTDILDWHDVLSWILTMLIGGIFAALYAMFVIIIVFCKFALSLLLLFGGLVIQFSAFKSVRGILKSWLQAIAKYGISIVIASLNILFTATLSIVVFDAFVGASFAAGNSIDPEDLFGKFYWLLVLVGFVSAFLMWKTIEFTSEITGGVATDMSQSFNAAANAANAGLKSLSMIQKGISKGGSLAWDKFRS</sequence>
<feature type="transmembrane region" description="Helical" evidence="5">
    <location>
        <begin position="98"/>
        <end position="115"/>
    </location>
</feature>
<comment type="subcellular location">
    <subcellularLocation>
        <location evidence="1">Membrane</location>
        <topology evidence="1">Multi-pass membrane protein</topology>
    </subcellularLocation>
</comment>
<accession>A0A0H3ZUS8</accession>
<proteinExistence type="predicted"/>
<dbReference type="AlphaFoldDB" id="A0A0H3ZUS8"/>
<dbReference type="InterPro" id="IPR007688">
    <property type="entry name" value="Conjugal_tfr_TrbL/VirB6"/>
</dbReference>
<keyword evidence="3 5" id="KW-1133">Transmembrane helix</keyword>
<dbReference type="GO" id="GO:0030255">
    <property type="term" value="P:protein secretion by the type IV secretion system"/>
    <property type="evidence" value="ECO:0007669"/>
    <property type="project" value="InterPro"/>
</dbReference>
<name>A0A0H3ZUS8_9VIBR</name>
<evidence type="ECO:0000256" key="5">
    <source>
        <dbReference type="SAM" id="Phobius"/>
    </source>
</evidence>
<feature type="transmembrane region" description="Helical" evidence="5">
    <location>
        <begin position="71"/>
        <end position="89"/>
    </location>
</feature>
<feature type="transmembrane region" description="Helical" evidence="5">
    <location>
        <begin position="218"/>
        <end position="239"/>
    </location>
</feature>
<evidence type="ECO:0000256" key="3">
    <source>
        <dbReference type="ARBA" id="ARBA00022989"/>
    </source>
</evidence>
<keyword evidence="4 5" id="KW-0472">Membrane</keyword>
<feature type="transmembrane region" description="Helical" evidence="5">
    <location>
        <begin position="179"/>
        <end position="197"/>
    </location>
</feature>
<evidence type="ECO:0000313" key="6">
    <source>
        <dbReference type="EMBL" id="AKN37584.1"/>
    </source>
</evidence>
<dbReference type="Pfam" id="PF04610">
    <property type="entry name" value="TrbL"/>
    <property type="match status" value="1"/>
</dbReference>
<protein>
    <submittedName>
        <fullName evidence="6">Uncharacterized protein</fullName>
    </submittedName>
</protein>
<feature type="transmembrane region" description="Helical" evidence="5">
    <location>
        <begin position="44"/>
        <end position="65"/>
    </location>
</feature>
<dbReference type="GO" id="GO:0016020">
    <property type="term" value="C:membrane"/>
    <property type="evidence" value="ECO:0007669"/>
    <property type="project" value="UniProtKB-SubCell"/>
</dbReference>
<evidence type="ECO:0000256" key="4">
    <source>
        <dbReference type="ARBA" id="ARBA00023136"/>
    </source>
</evidence>